<dbReference type="Proteomes" id="UP001163223">
    <property type="component" value="Chromosome"/>
</dbReference>
<keyword evidence="2" id="KW-1185">Reference proteome</keyword>
<dbReference type="EMBL" id="CP113520">
    <property type="protein sequence ID" value="WAJ30203.1"/>
    <property type="molecule type" value="Genomic_DNA"/>
</dbReference>
<evidence type="ECO:0000313" key="1">
    <source>
        <dbReference type="EMBL" id="WAJ30203.1"/>
    </source>
</evidence>
<reference evidence="1" key="1">
    <citation type="submission" date="2022-11" db="EMBL/GenBank/DDBJ databases">
        <title>beta-Carotene-producing bacterium, Jeongeuplla avenae sp. nov., alleviates the salt stress of Arabidopsis seedlings.</title>
        <authorList>
            <person name="Jiang L."/>
            <person name="Lee J."/>
        </authorList>
    </citation>
    <scope>NUCLEOTIDE SEQUENCE</scope>
    <source>
        <strain evidence="1">DY_R2A_6</strain>
    </source>
</reference>
<organism evidence="1 2">
    <name type="scientific">Antarcticirhabdus aurantiaca</name>
    <dbReference type="NCBI Taxonomy" id="2606717"/>
    <lineage>
        <taxon>Bacteria</taxon>
        <taxon>Pseudomonadati</taxon>
        <taxon>Pseudomonadota</taxon>
        <taxon>Alphaproteobacteria</taxon>
        <taxon>Hyphomicrobiales</taxon>
        <taxon>Aurantimonadaceae</taxon>
        <taxon>Antarcticirhabdus</taxon>
    </lineage>
</organism>
<proteinExistence type="predicted"/>
<sequence>MRVLITGASGFVGRHLRAALARHGVETLALARGIEAAGGSPSVLVGPADLTDIGSWNGWPEAIDAVVHLAALNPSRGEAGWGDEAALMRANAEVTAALASRAARETVPRLIFLSTAKVHGASAPGLVTEAGALAPPDAYARSKLSAEARLREAVAGSGTAGLILRPVPVFGAGGRGLVSTLRRLARLPAPLPLKGMGSPRSLVSVESLVAAIEAGLAAPLQAGEAPALLVADEGPLDPAGIVAALRSGLGRRPGVLPLPLGRLAARAAGAGGVLAPFVVDPAEAARRLDWAPRASTATALAEFAAREKPTPKG</sequence>
<protein>
    <submittedName>
        <fullName evidence="1">NAD-dependent epimerase/dehydratase family protein</fullName>
    </submittedName>
</protein>
<accession>A0ACD4NTT0</accession>
<name>A0ACD4NTT0_9HYPH</name>
<evidence type="ECO:0000313" key="2">
    <source>
        <dbReference type="Proteomes" id="UP001163223"/>
    </source>
</evidence>
<gene>
    <name evidence="1" type="ORF">OXU80_08355</name>
</gene>